<protein>
    <submittedName>
        <fullName evidence="2">Mariner-1 protein</fullName>
    </submittedName>
</protein>
<reference evidence="2" key="2">
    <citation type="journal article" date="1995" name="Mol. Biol. Evol.">
        <title>High copy number of highly similar mariner-like transposons in planarian (Platyhelminthe): evidence for a trans-phyla horizontal transfer.</title>
        <authorList>
            <person name="Garcia-Fernandez J."/>
            <person name="Bayascas-Ramirez J.R."/>
            <person name="Marfany G."/>
            <person name="Munoz-Marmol A.M."/>
            <person name="Casali A."/>
            <person name="Baguna J."/>
            <person name="Salo E."/>
        </authorList>
    </citation>
    <scope>NUCLEOTIDE SEQUENCE</scope>
</reference>
<dbReference type="EMBL" id="X71979">
    <property type="protein sequence ID" value="CAA50801.1"/>
    <property type="molecule type" value="Genomic_DNA"/>
</dbReference>
<dbReference type="InterPro" id="IPR041426">
    <property type="entry name" value="Mos1_HTH"/>
</dbReference>
<dbReference type="GO" id="GO:0000793">
    <property type="term" value="C:condensed chromosome"/>
    <property type="evidence" value="ECO:0007669"/>
    <property type="project" value="TreeGrafter"/>
</dbReference>
<dbReference type="GO" id="GO:0005634">
    <property type="term" value="C:nucleus"/>
    <property type="evidence" value="ECO:0007669"/>
    <property type="project" value="TreeGrafter"/>
</dbReference>
<reference evidence="2" key="1">
    <citation type="journal article" date="1993" name="Nature">
        <title>Infiltration of mariner elements.</title>
        <authorList>
            <person name="Garcia-Fernandez J."/>
            <person name="Marfany G."/>
            <person name="Baguna J."/>
            <person name="Salo E."/>
        </authorList>
    </citation>
    <scope>NUCLEOTIDE SEQUENCE</scope>
</reference>
<dbReference type="GO" id="GO:0042800">
    <property type="term" value="F:histone H3K4 methyltransferase activity"/>
    <property type="evidence" value="ECO:0007669"/>
    <property type="project" value="TreeGrafter"/>
</dbReference>
<sequence length="339" mass="39148">MEISEIRILMKYEFHRGATTRQAVGNINSVYPTQAVTQTTVAHWFKRFRSGDFDMSNQPRSRPEIKVDNDALKADVEADSSQSALELASKFGVAKSIILIHLKQINKVKKLDKWVPHELKDEHKQQRLDACLSLLSRNKADPFLHRIVTCDEKWIMYDNRKRSSQWLDPDEPPKHCPKRKVHQKKLMVTVWWSSYGVIHYDFMVPGTSITSDVYCSQLDDMMEKLAIKQPKMFNRLTPILLHDNARPHSAKNTVAKLQQLGLETLRHPPYSPDLAPTDYHFFQSLDNFLSGKNFTSSGAVKTAFQEFIDSRESVFYTKGLNVLPLKWQQCVDNMGGYFD</sequence>
<dbReference type="GO" id="GO:0046975">
    <property type="term" value="F:histone H3K36 methyltransferase activity"/>
    <property type="evidence" value="ECO:0007669"/>
    <property type="project" value="TreeGrafter"/>
</dbReference>
<dbReference type="Pfam" id="PF17906">
    <property type="entry name" value="HTH_48"/>
    <property type="match status" value="1"/>
</dbReference>
<dbReference type="PIR" id="S35068">
    <property type="entry name" value="S35068"/>
</dbReference>
<feature type="domain" description="Mos1 transposase HTH" evidence="1">
    <location>
        <begin position="6"/>
        <end position="52"/>
    </location>
</feature>
<dbReference type="GO" id="GO:0000014">
    <property type="term" value="F:single-stranded DNA endodeoxyribonuclease activity"/>
    <property type="evidence" value="ECO:0007669"/>
    <property type="project" value="TreeGrafter"/>
</dbReference>
<dbReference type="GO" id="GO:0031297">
    <property type="term" value="P:replication fork processing"/>
    <property type="evidence" value="ECO:0007669"/>
    <property type="project" value="TreeGrafter"/>
</dbReference>
<dbReference type="Gene3D" id="3.30.420.10">
    <property type="entry name" value="Ribonuclease H-like superfamily/Ribonuclease H"/>
    <property type="match status" value="1"/>
</dbReference>
<dbReference type="Pfam" id="PF01359">
    <property type="entry name" value="Transposase_1"/>
    <property type="match status" value="1"/>
</dbReference>
<evidence type="ECO:0000313" key="2">
    <source>
        <dbReference type="EMBL" id="CAA50801.1"/>
    </source>
</evidence>
<dbReference type="Gene3D" id="1.10.10.1450">
    <property type="match status" value="1"/>
</dbReference>
<dbReference type="GO" id="GO:0000729">
    <property type="term" value="P:DNA double-strand break processing"/>
    <property type="evidence" value="ECO:0007669"/>
    <property type="project" value="TreeGrafter"/>
</dbReference>
<dbReference type="InterPro" id="IPR001888">
    <property type="entry name" value="Transposase_1"/>
</dbReference>
<dbReference type="GO" id="GO:0044774">
    <property type="term" value="P:mitotic DNA integrity checkpoint signaling"/>
    <property type="evidence" value="ECO:0007669"/>
    <property type="project" value="TreeGrafter"/>
</dbReference>
<dbReference type="GO" id="GO:0003697">
    <property type="term" value="F:single-stranded DNA binding"/>
    <property type="evidence" value="ECO:0007669"/>
    <property type="project" value="TreeGrafter"/>
</dbReference>
<dbReference type="InterPro" id="IPR036397">
    <property type="entry name" value="RNaseH_sf"/>
</dbReference>
<dbReference type="GO" id="GO:0035861">
    <property type="term" value="C:site of double-strand break"/>
    <property type="evidence" value="ECO:0007669"/>
    <property type="project" value="TreeGrafter"/>
</dbReference>
<accession>Q24693</accession>
<dbReference type="GO" id="GO:0003690">
    <property type="term" value="F:double-stranded DNA binding"/>
    <property type="evidence" value="ECO:0007669"/>
    <property type="project" value="TreeGrafter"/>
</dbReference>
<evidence type="ECO:0000259" key="1">
    <source>
        <dbReference type="Pfam" id="PF17906"/>
    </source>
</evidence>
<dbReference type="GO" id="GO:0015074">
    <property type="term" value="P:DNA integration"/>
    <property type="evidence" value="ECO:0007669"/>
    <property type="project" value="TreeGrafter"/>
</dbReference>
<name>Q24693_GIRTI</name>
<dbReference type="InterPro" id="IPR052709">
    <property type="entry name" value="Transposase-MT_Hybrid"/>
</dbReference>
<dbReference type="GO" id="GO:0044547">
    <property type="term" value="F:DNA topoisomerase binding"/>
    <property type="evidence" value="ECO:0007669"/>
    <property type="project" value="TreeGrafter"/>
</dbReference>
<dbReference type="PANTHER" id="PTHR46060">
    <property type="entry name" value="MARINER MOS1 TRANSPOSASE-LIKE PROTEIN"/>
    <property type="match status" value="1"/>
</dbReference>
<proteinExistence type="predicted"/>
<dbReference type="AlphaFoldDB" id="Q24693"/>
<organism evidence="2">
    <name type="scientific">Girardia tigrina</name>
    <name type="common">Planarian</name>
    <name type="synonym">Dugesia tigrina</name>
    <dbReference type="NCBI Taxonomy" id="6162"/>
    <lineage>
        <taxon>Eukaryota</taxon>
        <taxon>Metazoa</taxon>
        <taxon>Spiralia</taxon>
        <taxon>Lophotrochozoa</taxon>
        <taxon>Platyhelminthes</taxon>
        <taxon>Rhabditophora</taxon>
        <taxon>Seriata</taxon>
        <taxon>Tricladida</taxon>
        <taxon>Continenticola</taxon>
        <taxon>Geoplanoidea</taxon>
        <taxon>Dugesiidae</taxon>
        <taxon>Girardia</taxon>
    </lineage>
</organism>
<dbReference type="PANTHER" id="PTHR46060:SF2">
    <property type="entry name" value="HISTONE-LYSINE N-METHYLTRANSFERASE SETMAR"/>
    <property type="match status" value="1"/>
</dbReference>
<dbReference type="GO" id="GO:0006303">
    <property type="term" value="P:double-strand break repair via nonhomologous end joining"/>
    <property type="evidence" value="ECO:0007669"/>
    <property type="project" value="TreeGrafter"/>
</dbReference>